<name>A0A3B0J6Y9_DROGU</name>
<dbReference type="Proteomes" id="UP000268350">
    <property type="component" value="Unassembled WGS sequence"/>
</dbReference>
<dbReference type="EMBL" id="OUUW01000003">
    <property type="protein sequence ID" value="SPP77817.1"/>
    <property type="molecule type" value="Genomic_DNA"/>
</dbReference>
<sequence length="288" mass="32389">MEKEDRKSARKKAKQAIKNYLEDNDCEALKPSGNSCCGSGLQEFDAQTHDAWILTCPKSLDSSLLEGKRIKLPGRRYVGHLKVRGSECATASPETIAYTNVKGKNKVRNIPISGIVVVSKRLNLAKPSATQAATPFPATPPPPNFMLPLRHPFFGRDFKRHIELPKEISKKLMKANKKRIATAEFVRRNANFYRVRKQILGSTQTLEEKEYEVRQSVLTGVRPDFMNESAPKYDLGDLTSDDKEERIKKKQVSSVKKPKKRKANKEVAAIPDSADGASRKKRKKLVTE</sequence>
<dbReference type="OrthoDB" id="8197684at2759"/>
<feature type="region of interest" description="Disordered" evidence="1">
    <location>
        <begin position="229"/>
        <end position="288"/>
    </location>
</feature>
<proteinExistence type="predicted"/>
<accession>A0A3B0J6Y9</accession>
<evidence type="ECO:0000256" key="1">
    <source>
        <dbReference type="SAM" id="MobiDB-lite"/>
    </source>
</evidence>
<reference evidence="3" key="1">
    <citation type="submission" date="2018-01" db="EMBL/GenBank/DDBJ databases">
        <authorList>
            <person name="Alioto T."/>
            <person name="Alioto T."/>
        </authorList>
    </citation>
    <scope>NUCLEOTIDE SEQUENCE [LARGE SCALE GENOMIC DNA]</scope>
</reference>
<dbReference type="AlphaFoldDB" id="A0A3B0J6Y9"/>
<organism evidence="2 3">
    <name type="scientific">Drosophila guanche</name>
    <name type="common">Fruit fly</name>
    <dbReference type="NCBI Taxonomy" id="7266"/>
    <lineage>
        <taxon>Eukaryota</taxon>
        <taxon>Metazoa</taxon>
        <taxon>Ecdysozoa</taxon>
        <taxon>Arthropoda</taxon>
        <taxon>Hexapoda</taxon>
        <taxon>Insecta</taxon>
        <taxon>Pterygota</taxon>
        <taxon>Neoptera</taxon>
        <taxon>Endopterygota</taxon>
        <taxon>Diptera</taxon>
        <taxon>Brachycera</taxon>
        <taxon>Muscomorpha</taxon>
        <taxon>Ephydroidea</taxon>
        <taxon>Drosophilidae</taxon>
        <taxon>Drosophila</taxon>
        <taxon>Sophophora</taxon>
    </lineage>
</organism>
<protein>
    <submittedName>
        <fullName evidence="2">Uncharacterized protein</fullName>
    </submittedName>
</protein>
<evidence type="ECO:0000313" key="3">
    <source>
        <dbReference type="Proteomes" id="UP000268350"/>
    </source>
</evidence>
<keyword evidence="3" id="KW-1185">Reference proteome</keyword>
<feature type="compositionally biased region" description="Basic residues" evidence="1">
    <location>
        <begin position="279"/>
        <end position="288"/>
    </location>
</feature>
<dbReference type="OMA" id="AWLLQCP"/>
<evidence type="ECO:0000313" key="2">
    <source>
        <dbReference type="EMBL" id="SPP77817.1"/>
    </source>
</evidence>
<gene>
    <name evidence="2" type="ORF">DGUA_6G010356</name>
</gene>
<feature type="compositionally biased region" description="Basic residues" evidence="1">
    <location>
        <begin position="248"/>
        <end position="263"/>
    </location>
</feature>